<dbReference type="EMBL" id="CP009922">
    <property type="protein sequence ID" value="AKG42270.1"/>
    <property type="molecule type" value="Genomic_DNA"/>
</dbReference>
<protein>
    <submittedName>
        <fullName evidence="1">Amidohydrolase 2</fullName>
    </submittedName>
</protein>
<dbReference type="Proteomes" id="UP000034034">
    <property type="component" value="Chromosome"/>
</dbReference>
<keyword evidence="2" id="KW-1185">Reference proteome</keyword>
<dbReference type="AlphaFoldDB" id="A0A0F7FQ95"/>
<evidence type="ECO:0000313" key="2">
    <source>
        <dbReference type="Proteomes" id="UP000034034"/>
    </source>
</evidence>
<dbReference type="Gene3D" id="3.20.20.140">
    <property type="entry name" value="Metal-dependent hydrolases"/>
    <property type="match status" value="1"/>
</dbReference>
<dbReference type="HOGENOM" id="CLU_017290_4_2_11"/>
<dbReference type="PATRIC" id="fig|408015.6.peg.914"/>
<gene>
    <name evidence="1" type="ORF">SXIM_08860</name>
</gene>
<evidence type="ECO:0000313" key="1">
    <source>
        <dbReference type="EMBL" id="AKG42270.1"/>
    </source>
</evidence>
<dbReference type="GO" id="GO:0016787">
    <property type="term" value="F:hydrolase activity"/>
    <property type="evidence" value="ECO:0007669"/>
    <property type="project" value="UniProtKB-KW"/>
</dbReference>
<name>A0A0F7FQ95_9ACTN</name>
<dbReference type="PANTHER" id="PTHR43383:SF2">
    <property type="entry name" value="AMIDOHYDROLASE 2 FAMILY PROTEIN"/>
    <property type="match status" value="1"/>
</dbReference>
<proteinExistence type="predicted"/>
<organism evidence="1 2">
    <name type="scientific">Streptomyces xiamenensis</name>
    <dbReference type="NCBI Taxonomy" id="408015"/>
    <lineage>
        <taxon>Bacteria</taxon>
        <taxon>Bacillati</taxon>
        <taxon>Actinomycetota</taxon>
        <taxon>Actinomycetes</taxon>
        <taxon>Kitasatosporales</taxon>
        <taxon>Streptomycetaceae</taxon>
        <taxon>Streptomyces</taxon>
    </lineage>
</organism>
<dbReference type="PANTHER" id="PTHR43383">
    <property type="entry name" value="NODULIN 6"/>
    <property type="match status" value="1"/>
</dbReference>
<sequence>MHTSPLVDQHGHGVLHGELGLGTFERQLAAALGGPAGTGSSYDTTTGLALRRWCPPLLGLPPHTTAVRYLARRRELGAYAATRALLRGSGIHTYLVDPSIPGEGEGTGDGESDAVTDVRELAAAAGSRAHELVALTALAARVADRGGGVRTFPQDIAQALHSAARCAVAFVCDAATLRDGAPPEPAEVRRAAGRWLACGRRRTEPALTGHLLWAAFACGLPVQLRCADPRPLIPLLRATAGRAVIVLLPRRPHHEAAARLAAAFPHVYADVGPEPAVTLARAPFGKLLFSTGARGLPELHVVRVRQYQRAMTRLLGEWITQGECSRADARRIADRISGGTARGVYRLEERAPAQRVPQTG</sequence>
<accession>A0A0F7FQ95</accession>
<dbReference type="STRING" id="408015.SXIM_08860"/>
<reference evidence="1" key="1">
    <citation type="submission" date="2019-08" db="EMBL/GenBank/DDBJ databases">
        <title>Complete genome sequence of a mangrove-derived Streptomyces xiamenensis.</title>
        <authorList>
            <person name="Xu J."/>
        </authorList>
    </citation>
    <scope>NUCLEOTIDE SEQUENCE</scope>
    <source>
        <strain evidence="1">318</strain>
    </source>
</reference>
<dbReference type="KEGG" id="sxi:SXIM_08860"/>
<dbReference type="RefSeq" id="WP_030733959.1">
    <property type="nucleotide sequence ID" value="NZ_CP009922.3"/>
</dbReference>